<dbReference type="Gene3D" id="3.40.720.10">
    <property type="entry name" value="Alkaline Phosphatase, subunit A"/>
    <property type="match status" value="1"/>
</dbReference>
<keyword evidence="4 6" id="KW-1133">Transmembrane helix</keyword>
<organism evidence="8 9">
    <name type="scientific">Pseudomonas citrulli</name>
    <dbReference type="NCBI Taxonomy" id="3064347"/>
    <lineage>
        <taxon>Bacteria</taxon>
        <taxon>Pseudomonadati</taxon>
        <taxon>Pseudomonadota</taxon>
        <taxon>Gammaproteobacteria</taxon>
        <taxon>Pseudomonadales</taxon>
        <taxon>Pseudomonadaceae</taxon>
        <taxon>Pseudomonas</taxon>
    </lineage>
</organism>
<dbReference type="Gene3D" id="3.30.1120.80">
    <property type="match status" value="1"/>
</dbReference>
<evidence type="ECO:0000256" key="6">
    <source>
        <dbReference type="SAM" id="Phobius"/>
    </source>
</evidence>
<protein>
    <submittedName>
        <fullName evidence="8">LTA synthase family protein</fullName>
    </submittedName>
</protein>
<dbReference type="InterPro" id="IPR050448">
    <property type="entry name" value="OpgB/LTA_synthase_biosynth"/>
</dbReference>
<evidence type="ECO:0000313" key="9">
    <source>
        <dbReference type="Proteomes" id="UP001228019"/>
    </source>
</evidence>
<keyword evidence="9" id="KW-1185">Reference proteome</keyword>
<dbReference type="SUPFAM" id="SSF53649">
    <property type="entry name" value="Alkaline phosphatase-like"/>
    <property type="match status" value="1"/>
</dbReference>
<comment type="subcellular location">
    <subcellularLocation>
        <location evidence="1">Cell membrane</location>
        <topology evidence="1">Multi-pass membrane protein</topology>
    </subcellularLocation>
</comment>
<dbReference type="CDD" id="cd16015">
    <property type="entry name" value="LTA_synthase"/>
    <property type="match status" value="1"/>
</dbReference>
<proteinExistence type="predicted"/>
<keyword evidence="3 6" id="KW-0812">Transmembrane</keyword>
<reference evidence="8 9" key="1">
    <citation type="submission" date="2023-07" db="EMBL/GenBank/DDBJ databases">
        <title>Identification of four novel Pseudomonas species associated with bacterial leaf spot of cucurbits.</title>
        <authorList>
            <person name="Fullem K.R."/>
        </authorList>
    </citation>
    <scope>NUCLEOTIDE SEQUENCE [LARGE SCALE GENOMIC DNA]</scope>
    <source>
        <strain evidence="8 9">K18</strain>
    </source>
</reference>
<dbReference type="PANTHER" id="PTHR47371">
    <property type="entry name" value="LIPOTEICHOIC ACID SYNTHASE"/>
    <property type="match status" value="1"/>
</dbReference>
<accession>A0ABT9BX72</accession>
<dbReference type="EMBL" id="JAUQOP010000010">
    <property type="protein sequence ID" value="MDO7897155.1"/>
    <property type="molecule type" value="Genomic_DNA"/>
</dbReference>
<evidence type="ECO:0000256" key="1">
    <source>
        <dbReference type="ARBA" id="ARBA00004651"/>
    </source>
</evidence>
<evidence type="ECO:0000259" key="7">
    <source>
        <dbReference type="Pfam" id="PF00884"/>
    </source>
</evidence>
<feature type="domain" description="Sulfatase N-terminal" evidence="7">
    <location>
        <begin position="277"/>
        <end position="546"/>
    </location>
</feature>
<dbReference type="InterPro" id="IPR017850">
    <property type="entry name" value="Alkaline_phosphatase_core_sf"/>
</dbReference>
<dbReference type="Proteomes" id="UP001228019">
    <property type="component" value="Unassembled WGS sequence"/>
</dbReference>
<comment type="caution">
    <text evidence="8">The sequence shown here is derived from an EMBL/GenBank/DDBJ whole genome shotgun (WGS) entry which is preliminary data.</text>
</comment>
<evidence type="ECO:0000256" key="3">
    <source>
        <dbReference type="ARBA" id="ARBA00022692"/>
    </source>
</evidence>
<evidence type="ECO:0000313" key="8">
    <source>
        <dbReference type="EMBL" id="MDO7897155.1"/>
    </source>
</evidence>
<feature type="transmembrane region" description="Helical" evidence="6">
    <location>
        <begin position="136"/>
        <end position="156"/>
    </location>
</feature>
<dbReference type="RefSeq" id="WP_304553867.1">
    <property type="nucleotide sequence ID" value="NZ_JAUQOP010000010.1"/>
</dbReference>
<dbReference type="PANTHER" id="PTHR47371:SF3">
    <property type="entry name" value="PHOSPHOGLYCEROL TRANSFERASE I"/>
    <property type="match status" value="1"/>
</dbReference>
<evidence type="ECO:0000256" key="4">
    <source>
        <dbReference type="ARBA" id="ARBA00022989"/>
    </source>
</evidence>
<feature type="transmembrane region" description="Helical" evidence="6">
    <location>
        <begin position="50"/>
        <end position="71"/>
    </location>
</feature>
<gene>
    <name evidence="8" type="ORF">Q6A48_09650</name>
</gene>
<sequence>MDFMKTAPMRYLLLIASSWLLVFLLTRTVLLLTHLDEAGGSTLAMFGMGLLYDLGFLAYAILPMGLYLLLCPPALWRRRGHRWFLQGLLTLSVFAMLFVSVAEWLFWDEFGVRFNFIAVDYLVYSDEVLNNILESYPIGTLLSVLAVVALGLGLALRKPLNAALDAPLPTVGGRLASVLGLLLVAGLSLQLLSQDAPRVQGGNAYQNELASNGPYQFFAAFRNNELDYGQFYSSLTPATVAEQIRTELNEPDARFIAEDPQDIRRMVNNPGTARKLNIVLVTIESLSAKYLGSNGDNRNLTPNLDALRKQSLYFSNFYATGTRTDRGLEAITLSIPPTPGRSIVKRIGRESGFASLGQQLTAVGYDSVFVYGGRGYFDNMNAFFSSNGYRVVDQTSVDESEIHFKNAWGMADEDLYKQTLKLADANYAQQRPFLLQLMTTSNHRPYTYPENRIDIKSGNGRDGAVKYTDYAIGQFLEQARQKPWFDDTLFVFVADHTAGSAGKEDLPISNYQIPLFIYAPKLIEPGENRQLASQIDLAPTLLGLLNLEYQSTFFGRNVLQNNPLPPRVVVGNYQHLGLFDGKDLAILSPRQGLRRHDDALTESREYRVGSDDPLIRRTITYYQTASYGFKQQLLGWKAPREGGEQVSER</sequence>
<dbReference type="InterPro" id="IPR000917">
    <property type="entry name" value="Sulfatase_N"/>
</dbReference>
<dbReference type="Pfam" id="PF00884">
    <property type="entry name" value="Sulfatase"/>
    <property type="match status" value="1"/>
</dbReference>
<feature type="transmembrane region" description="Helical" evidence="6">
    <location>
        <begin position="83"/>
        <end position="107"/>
    </location>
</feature>
<evidence type="ECO:0000256" key="2">
    <source>
        <dbReference type="ARBA" id="ARBA00022475"/>
    </source>
</evidence>
<feature type="transmembrane region" description="Helical" evidence="6">
    <location>
        <begin position="168"/>
        <end position="189"/>
    </location>
</feature>
<name>A0ABT9BX72_9PSED</name>
<keyword evidence="2" id="KW-1003">Cell membrane</keyword>
<keyword evidence="5 6" id="KW-0472">Membrane</keyword>
<feature type="transmembrane region" description="Helical" evidence="6">
    <location>
        <begin position="12"/>
        <end position="30"/>
    </location>
</feature>
<evidence type="ECO:0000256" key="5">
    <source>
        <dbReference type="ARBA" id="ARBA00023136"/>
    </source>
</evidence>